<protein>
    <submittedName>
        <fullName evidence="3">Flp pilus assembly protein TadG</fullName>
    </submittedName>
</protein>
<evidence type="ECO:0000256" key="1">
    <source>
        <dbReference type="SAM" id="Phobius"/>
    </source>
</evidence>
<dbReference type="Pfam" id="PF07811">
    <property type="entry name" value="TadE"/>
    <property type="match status" value="1"/>
</dbReference>
<keyword evidence="1" id="KW-1133">Transmembrane helix</keyword>
<dbReference type="Proteomes" id="UP000186228">
    <property type="component" value="Unassembled WGS sequence"/>
</dbReference>
<name>A0A1C3W9U5_9HYPH</name>
<accession>A0A1C3W9U5</accession>
<proteinExistence type="predicted"/>
<keyword evidence="1" id="KW-0812">Transmembrane</keyword>
<keyword evidence="1" id="KW-0472">Membrane</keyword>
<keyword evidence="4" id="KW-1185">Reference proteome</keyword>
<evidence type="ECO:0000313" key="3">
    <source>
        <dbReference type="EMBL" id="SCB36937.1"/>
    </source>
</evidence>
<evidence type="ECO:0000313" key="4">
    <source>
        <dbReference type="Proteomes" id="UP000186228"/>
    </source>
</evidence>
<gene>
    <name evidence="3" type="ORF">GA0061100_11430</name>
</gene>
<reference evidence="4" key="1">
    <citation type="submission" date="2016-08" db="EMBL/GenBank/DDBJ databases">
        <authorList>
            <person name="Varghese N."/>
            <person name="Submissions Spin"/>
        </authorList>
    </citation>
    <scope>NUCLEOTIDE SEQUENCE [LARGE SCALE GENOMIC DNA]</scope>
    <source>
        <strain evidence="4">CCBAU 57015</strain>
    </source>
</reference>
<evidence type="ECO:0000259" key="2">
    <source>
        <dbReference type="Pfam" id="PF07811"/>
    </source>
</evidence>
<organism evidence="3 4">
    <name type="scientific">Rhizobium hainanense</name>
    <dbReference type="NCBI Taxonomy" id="52131"/>
    <lineage>
        <taxon>Bacteria</taxon>
        <taxon>Pseudomonadati</taxon>
        <taxon>Pseudomonadota</taxon>
        <taxon>Alphaproteobacteria</taxon>
        <taxon>Hyphomicrobiales</taxon>
        <taxon>Rhizobiaceae</taxon>
        <taxon>Rhizobium/Agrobacterium group</taxon>
        <taxon>Rhizobium</taxon>
    </lineage>
</organism>
<sequence>MSGLKSMTGKESTRVGILRRFARDERGVGAIEFAILFPVLLMLYLGAFELTVGLNASKRASRSAGSIADIISQQSSVTKSVLATMPSVAGAIFAPYSTTGLTLKISGIAIDTTGKATIAWSWAQDGTTPYTAGSTVTVPANMNQASTFLVRSELALPYQLMSFGANFLPSGTSQITISRQYYYRQRVGNSISCSDC</sequence>
<dbReference type="InterPro" id="IPR012495">
    <property type="entry name" value="TadE-like_dom"/>
</dbReference>
<feature type="transmembrane region" description="Helical" evidence="1">
    <location>
        <begin position="28"/>
        <end position="48"/>
    </location>
</feature>
<dbReference type="EMBL" id="FMAC01000014">
    <property type="protein sequence ID" value="SCB36937.1"/>
    <property type="molecule type" value="Genomic_DNA"/>
</dbReference>
<feature type="domain" description="TadE-like" evidence="2">
    <location>
        <begin position="27"/>
        <end position="60"/>
    </location>
</feature>
<dbReference type="AlphaFoldDB" id="A0A1C3W9U5"/>
<dbReference type="STRING" id="52131.GA0061100_11430"/>